<reference evidence="1 2" key="1">
    <citation type="journal article" date="2015" name="Genome Announc.">
        <title>Expanding the biotechnology potential of lactobacilli through comparative genomics of 213 strains and associated genera.</title>
        <authorList>
            <person name="Sun Z."/>
            <person name="Harris H.M."/>
            <person name="McCann A."/>
            <person name="Guo C."/>
            <person name="Argimon S."/>
            <person name="Zhang W."/>
            <person name="Yang X."/>
            <person name="Jeffery I.B."/>
            <person name="Cooney J.C."/>
            <person name="Kagawa T.F."/>
            <person name="Liu W."/>
            <person name="Song Y."/>
            <person name="Salvetti E."/>
            <person name="Wrobel A."/>
            <person name="Rasinkangas P."/>
            <person name="Parkhill J."/>
            <person name="Rea M.C."/>
            <person name="O'Sullivan O."/>
            <person name="Ritari J."/>
            <person name="Douillard F.P."/>
            <person name="Paul Ross R."/>
            <person name="Yang R."/>
            <person name="Briner A.E."/>
            <person name="Felis G.E."/>
            <person name="de Vos W.M."/>
            <person name="Barrangou R."/>
            <person name="Klaenhammer T.R."/>
            <person name="Caufield P.W."/>
            <person name="Cui Y."/>
            <person name="Zhang H."/>
            <person name="O'Toole P.W."/>
        </authorList>
    </citation>
    <scope>NUCLEOTIDE SEQUENCE [LARGE SCALE GENOMIC DNA]</scope>
    <source>
        <strain evidence="1 2">DSM 4864</strain>
    </source>
</reference>
<accession>A0A0R1WE08</accession>
<organism evidence="1 2">
    <name type="scientific">Limosilactobacillus oris DSM 4864</name>
    <dbReference type="NCBI Taxonomy" id="1423779"/>
    <lineage>
        <taxon>Bacteria</taxon>
        <taxon>Bacillati</taxon>
        <taxon>Bacillota</taxon>
        <taxon>Bacilli</taxon>
        <taxon>Lactobacillales</taxon>
        <taxon>Lactobacillaceae</taxon>
        <taxon>Limosilactobacillus</taxon>
    </lineage>
</organism>
<dbReference type="RefSeq" id="WP_056984287.1">
    <property type="nucleotide sequence ID" value="NZ_AZGE01000005.1"/>
</dbReference>
<comment type="caution">
    <text evidence="1">The sequence shown here is derived from an EMBL/GenBank/DDBJ whole genome shotgun (WGS) entry which is preliminary data.</text>
</comment>
<sequence length="141" mass="16114">MVDELKMTHGEDLWQGKYNRLVDTVEKMGGVVDQLHWTTSDDGIVFLNGWQGNVSYEYVQIGDKKLVSLRGAIKGNAKAAQYTELMTIPDNIKPKNRMLQYQYWDSIVQIVDNKIGVRSGGDIKESTDSTWNLVFEFNYVC</sequence>
<name>A0A0R1WE08_9LACO</name>
<proteinExistence type="predicted"/>
<dbReference type="Proteomes" id="UP000050973">
    <property type="component" value="Unassembled WGS sequence"/>
</dbReference>
<dbReference type="PATRIC" id="fig|1423779.3.peg.1625"/>
<evidence type="ECO:0000313" key="2">
    <source>
        <dbReference type="Proteomes" id="UP000050973"/>
    </source>
</evidence>
<dbReference type="EMBL" id="AZGE01000005">
    <property type="protein sequence ID" value="KRM16152.1"/>
    <property type="molecule type" value="Genomic_DNA"/>
</dbReference>
<gene>
    <name evidence="1" type="ORF">FC49_GL001568</name>
</gene>
<protein>
    <submittedName>
        <fullName evidence="1">Uncharacterized protein</fullName>
    </submittedName>
</protein>
<dbReference type="AlphaFoldDB" id="A0A0R1WE08"/>
<evidence type="ECO:0000313" key="1">
    <source>
        <dbReference type="EMBL" id="KRM16152.1"/>
    </source>
</evidence>